<proteinExistence type="predicted"/>
<gene>
    <name evidence="1" type="ORF">P7228_13820</name>
</gene>
<accession>A0ABY8FPY2</accession>
<dbReference type="InterPro" id="IPR002871">
    <property type="entry name" value="NIF_FeS_clus_asmbl_NifU_N"/>
</dbReference>
<dbReference type="CDD" id="cd06664">
    <property type="entry name" value="IscU_like"/>
    <property type="match status" value="1"/>
</dbReference>
<name>A0ABY8FPY2_9SPHN</name>
<sequence length="146" mass="15303">MIDTGLSRLYSPELLALATELYRFPLSDDLLQRASGRSRTCGSTIDIGLATDAGGRIERIGMRISACAVGQASCALLAREAAGVSSQEISETRDGLVDWLDGKRELPDWPGLAALAPARGLTGRHGAILLPWNAAVEALSNAPASS</sequence>
<dbReference type="EMBL" id="CP121106">
    <property type="protein sequence ID" value="WFL77055.1"/>
    <property type="molecule type" value="Genomic_DNA"/>
</dbReference>
<dbReference type="SUPFAM" id="SSF82649">
    <property type="entry name" value="SufE/NifU"/>
    <property type="match status" value="1"/>
</dbReference>
<keyword evidence="2" id="KW-1185">Reference proteome</keyword>
<dbReference type="Gene3D" id="3.90.1010.10">
    <property type="match status" value="1"/>
</dbReference>
<organism evidence="1 2">
    <name type="scientific">Altererythrobacter arenosus</name>
    <dbReference type="NCBI Taxonomy" id="3032592"/>
    <lineage>
        <taxon>Bacteria</taxon>
        <taxon>Pseudomonadati</taxon>
        <taxon>Pseudomonadota</taxon>
        <taxon>Alphaproteobacteria</taxon>
        <taxon>Sphingomonadales</taxon>
        <taxon>Erythrobacteraceae</taxon>
        <taxon>Altererythrobacter</taxon>
    </lineage>
</organism>
<reference evidence="1 2" key="1">
    <citation type="submission" date="2023-03" db="EMBL/GenBank/DDBJ databases">
        <title>Altererythrobacter sp. CAU 1644 isolated from sand.</title>
        <authorList>
            <person name="Kim W."/>
        </authorList>
    </citation>
    <scope>NUCLEOTIDE SEQUENCE [LARGE SCALE GENOMIC DNA]</scope>
    <source>
        <strain evidence="1 2">CAU 1644</strain>
    </source>
</reference>
<dbReference type="Proteomes" id="UP001215827">
    <property type="component" value="Chromosome"/>
</dbReference>
<protein>
    <submittedName>
        <fullName evidence="1">Iron-sulfur cluster assembly scaffold protein</fullName>
    </submittedName>
</protein>
<evidence type="ECO:0000313" key="1">
    <source>
        <dbReference type="EMBL" id="WFL77055.1"/>
    </source>
</evidence>
<evidence type="ECO:0000313" key="2">
    <source>
        <dbReference type="Proteomes" id="UP001215827"/>
    </source>
</evidence>
<dbReference type="RefSeq" id="WP_278015814.1">
    <property type="nucleotide sequence ID" value="NZ_CP121106.1"/>
</dbReference>